<dbReference type="Gene3D" id="1.10.405.10">
    <property type="entry name" value="Guanine Nucleotide Dissociation Inhibitor, domain 1"/>
    <property type="match status" value="1"/>
</dbReference>
<dbReference type="AlphaFoldDB" id="G5BRH3"/>
<dbReference type="Gene3D" id="3.90.660.10">
    <property type="match status" value="1"/>
</dbReference>
<gene>
    <name evidence="4" type="ORF">GW7_20557</name>
</gene>
<sequence length="271" mass="29939">MAKLTMAKTLKDAGHQEHMGLGSLVGDIGWRGRWGLAVDSPRAWARGQAGGPGQVEGVGDQVADLIAEGPQKDTEGKPSALPGGMGVMAPGGMGVRWQTPATGLFQVTVLEAKGNVGSRIEAHCIPRADWYIELGAMRIPGNHRLSSKFIWKSELNLTEFCPCINQTWVLVNRVRQHLGAMHTNPDLLGYSVRAHEAGKMAEQLLEQSLMKVEEELKGSSCCHMLEKFNSFSTKQMIWDLLNTDSGYYAAFKETLRGFIFFHEPWWTVGWE</sequence>
<proteinExistence type="predicted"/>
<name>G5BRH3_HETGA</name>
<dbReference type="Proteomes" id="UP000006813">
    <property type="component" value="Unassembled WGS sequence"/>
</dbReference>
<dbReference type="InterPro" id="IPR002937">
    <property type="entry name" value="Amino_oxidase"/>
</dbReference>
<dbReference type="STRING" id="10181.G5BRH3"/>
<evidence type="ECO:0000256" key="1">
    <source>
        <dbReference type="ARBA" id="ARBA00022630"/>
    </source>
</evidence>
<evidence type="ECO:0000259" key="3">
    <source>
        <dbReference type="Pfam" id="PF01593"/>
    </source>
</evidence>
<evidence type="ECO:0000313" key="4">
    <source>
        <dbReference type="EMBL" id="EHB11884.1"/>
    </source>
</evidence>
<keyword evidence="1" id="KW-0285">Flavoprotein</keyword>
<protein>
    <submittedName>
        <fullName evidence="4">L-amino-acid oxidase</fullName>
    </submittedName>
</protein>
<evidence type="ECO:0000256" key="2">
    <source>
        <dbReference type="ARBA" id="ARBA00022827"/>
    </source>
</evidence>
<organism evidence="4 5">
    <name type="scientific">Heterocephalus glaber</name>
    <name type="common">Naked mole rat</name>
    <dbReference type="NCBI Taxonomy" id="10181"/>
    <lineage>
        <taxon>Eukaryota</taxon>
        <taxon>Metazoa</taxon>
        <taxon>Chordata</taxon>
        <taxon>Craniata</taxon>
        <taxon>Vertebrata</taxon>
        <taxon>Euteleostomi</taxon>
        <taxon>Mammalia</taxon>
        <taxon>Eutheria</taxon>
        <taxon>Euarchontoglires</taxon>
        <taxon>Glires</taxon>
        <taxon>Rodentia</taxon>
        <taxon>Hystricomorpha</taxon>
        <taxon>Bathyergidae</taxon>
        <taxon>Heterocephalus</taxon>
    </lineage>
</organism>
<accession>G5BRH3</accession>
<dbReference type="GO" id="GO:0016491">
    <property type="term" value="F:oxidoreductase activity"/>
    <property type="evidence" value="ECO:0007669"/>
    <property type="project" value="InterPro"/>
</dbReference>
<reference evidence="4 5" key="1">
    <citation type="journal article" date="2011" name="Nature">
        <title>Genome sequencing reveals insights into physiology and longevity of the naked mole rat.</title>
        <authorList>
            <person name="Kim E.B."/>
            <person name="Fang X."/>
            <person name="Fushan A.A."/>
            <person name="Huang Z."/>
            <person name="Lobanov A.V."/>
            <person name="Han L."/>
            <person name="Marino S.M."/>
            <person name="Sun X."/>
            <person name="Turanov A.A."/>
            <person name="Yang P."/>
            <person name="Yim S.H."/>
            <person name="Zhao X."/>
            <person name="Kasaikina M.V."/>
            <person name="Stoletzki N."/>
            <person name="Peng C."/>
            <person name="Polak P."/>
            <person name="Xiong Z."/>
            <person name="Kiezun A."/>
            <person name="Zhu Y."/>
            <person name="Chen Y."/>
            <person name="Kryukov G.V."/>
            <person name="Zhang Q."/>
            <person name="Peshkin L."/>
            <person name="Yang L."/>
            <person name="Bronson R.T."/>
            <person name="Buffenstein R."/>
            <person name="Wang B."/>
            <person name="Han C."/>
            <person name="Li Q."/>
            <person name="Chen L."/>
            <person name="Zhao W."/>
            <person name="Sunyaev S.R."/>
            <person name="Park T.J."/>
            <person name="Zhang G."/>
            <person name="Wang J."/>
            <person name="Gladyshev V.N."/>
        </authorList>
    </citation>
    <scope>NUCLEOTIDE SEQUENCE [LARGE SCALE GENOMIC DNA]</scope>
</reference>
<dbReference type="EMBL" id="JH171543">
    <property type="protein sequence ID" value="EHB11884.1"/>
    <property type="molecule type" value="Genomic_DNA"/>
</dbReference>
<dbReference type="Pfam" id="PF01593">
    <property type="entry name" value="Amino_oxidase"/>
    <property type="match status" value="1"/>
</dbReference>
<evidence type="ECO:0000313" key="5">
    <source>
        <dbReference type="Proteomes" id="UP000006813"/>
    </source>
</evidence>
<feature type="domain" description="Amine oxidase" evidence="3">
    <location>
        <begin position="103"/>
        <end position="224"/>
    </location>
</feature>
<dbReference type="InParanoid" id="G5BRH3"/>
<keyword evidence="2" id="KW-0274">FAD</keyword>